<dbReference type="Proteomes" id="UP001216150">
    <property type="component" value="Unassembled WGS sequence"/>
</dbReference>
<name>A0AAD6DFX9_9EURO</name>
<evidence type="ECO:0000313" key="1">
    <source>
        <dbReference type="EMBL" id="KAJ5579354.1"/>
    </source>
</evidence>
<dbReference type="AlphaFoldDB" id="A0AAD6DFX9"/>
<organism evidence="1 2">
    <name type="scientific">Penicillium hetheringtonii</name>
    <dbReference type="NCBI Taxonomy" id="911720"/>
    <lineage>
        <taxon>Eukaryota</taxon>
        <taxon>Fungi</taxon>
        <taxon>Dikarya</taxon>
        <taxon>Ascomycota</taxon>
        <taxon>Pezizomycotina</taxon>
        <taxon>Eurotiomycetes</taxon>
        <taxon>Eurotiomycetidae</taxon>
        <taxon>Eurotiales</taxon>
        <taxon>Aspergillaceae</taxon>
        <taxon>Penicillium</taxon>
    </lineage>
</organism>
<proteinExistence type="predicted"/>
<gene>
    <name evidence="1" type="ORF">N7450_008221</name>
</gene>
<sequence>MTRLFQLGEGACKAVPSAVLASNSLTELLNLANIKLFGVHSPGYEDHFELAYRYRPNLVSGVVSLQPHSHRRMILAVRLFELGKLSNGI</sequence>
<dbReference type="EMBL" id="JAQJAC010000007">
    <property type="protein sequence ID" value="KAJ5579354.1"/>
    <property type="molecule type" value="Genomic_DNA"/>
</dbReference>
<keyword evidence="2" id="KW-1185">Reference proteome</keyword>
<reference evidence="1 2" key="1">
    <citation type="journal article" date="2023" name="IMA Fungus">
        <title>Comparative genomic study of the Penicillium genus elucidates a diverse pangenome and 15 lateral gene transfer events.</title>
        <authorList>
            <person name="Petersen C."/>
            <person name="Sorensen T."/>
            <person name="Nielsen M.R."/>
            <person name="Sondergaard T.E."/>
            <person name="Sorensen J.L."/>
            <person name="Fitzpatrick D.A."/>
            <person name="Frisvad J.C."/>
            <person name="Nielsen K.L."/>
        </authorList>
    </citation>
    <scope>NUCLEOTIDE SEQUENCE [LARGE SCALE GENOMIC DNA]</scope>
    <source>
        <strain evidence="1 2">IBT 29057</strain>
    </source>
</reference>
<accession>A0AAD6DFX9</accession>
<evidence type="ECO:0000313" key="2">
    <source>
        <dbReference type="Proteomes" id="UP001216150"/>
    </source>
</evidence>
<protein>
    <submittedName>
        <fullName evidence="1">Uncharacterized protein</fullName>
    </submittedName>
</protein>
<comment type="caution">
    <text evidence="1">The sequence shown here is derived from an EMBL/GenBank/DDBJ whole genome shotgun (WGS) entry which is preliminary data.</text>
</comment>